<evidence type="ECO:0000313" key="3">
    <source>
        <dbReference type="Proteomes" id="UP000236732"/>
    </source>
</evidence>
<proteinExistence type="predicted"/>
<name>A0A1H5W3U1_9ACTN</name>
<dbReference type="AlphaFoldDB" id="A0A1H5W3U1"/>
<keyword evidence="3" id="KW-1185">Reference proteome</keyword>
<dbReference type="EMBL" id="FNVT01000001">
    <property type="protein sequence ID" value="SEF93998.1"/>
    <property type="molecule type" value="Genomic_DNA"/>
</dbReference>
<reference evidence="2 3" key="1">
    <citation type="submission" date="2016-10" db="EMBL/GenBank/DDBJ databases">
        <authorList>
            <person name="de Groot N.N."/>
        </authorList>
    </citation>
    <scope>NUCLEOTIDE SEQUENCE [LARGE SCALE GENOMIC DNA]</scope>
    <source>
        <strain evidence="2 3">CGMCC 4.7037</strain>
    </source>
</reference>
<feature type="region of interest" description="Disordered" evidence="1">
    <location>
        <begin position="134"/>
        <end position="172"/>
    </location>
</feature>
<dbReference type="OrthoDB" id="3620552at2"/>
<accession>A0A1H5W3U1</accession>
<organism evidence="2 3">
    <name type="scientific">Nonomuraea solani</name>
    <dbReference type="NCBI Taxonomy" id="1144553"/>
    <lineage>
        <taxon>Bacteria</taxon>
        <taxon>Bacillati</taxon>
        <taxon>Actinomycetota</taxon>
        <taxon>Actinomycetes</taxon>
        <taxon>Streptosporangiales</taxon>
        <taxon>Streptosporangiaceae</taxon>
        <taxon>Nonomuraea</taxon>
    </lineage>
</organism>
<dbReference type="RefSeq" id="WP_103954539.1">
    <property type="nucleotide sequence ID" value="NZ_FNVT01000001.1"/>
</dbReference>
<sequence>MQRNELAYLSGGRRRVALAALAPMLIDGRLKLTHNGRLYAVTGATADDPLQEAALAQRSTLMEALDALAAHEVVVAVEADLLARRLAARRWPWSAPRPTAEGRALLEERTKERQPATIRIALDGVRGMSDDRLRRQFAGPSKEKGSLRGQGTGGWSSPDAAGGDFGGGGGSF</sequence>
<protein>
    <submittedName>
        <fullName evidence="2">TIGR04222 domain-containing protein</fullName>
    </submittedName>
</protein>
<dbReference type="Proteomes" id="UP000236732">
    <property type="component" value="Unassembled WGS sequence"/>
</dbReference>
<gene>
    <name evidence="2" type="ORF">SAMN05444920_1011070</name>
</gene>
<evidence type="ECO:0000256" key="1">
    <source>
        <dbReference type="SAM" id="MobiDB-lite"/>
    </source>
</evidence>
<evidence type="ECO:0000313" key="2">
    <source>
        <dbReference type="EMBL" id="SEF93998.1"/>
    </source>
</evidence>
<feature type="compositionally biased region" description="Gly residues" evidence="1">
    <location>
        <begin position="163"/>
        <end position="172"/>
    </location>
</feature>